<accession>A0A9W6SIN8</accession>
<dbReference type="Proteomes" id="UP001165079">
    <property type="component" value="Unassembled WGS sequence"/>
</dbReference>
<dbReference type="InterPro" id="IPR047137">
    <property type="entry name" value="ORF3"/>
</dbReference>
<dbReference type="Pfam" id="PF03364">
    <property type="entry name" value="Polyketide_cyc"/>
    <property type="match status" value="1"/>
</dbReference>
<evidence type="ECO:0000259" key="2">
    <source>
        <dbReference type="Pfam" id="PF03364"/>
    </source>
</evidence>
<dbReference type="InterPro" id="IPR023393">
    <property type="entry name" value="START-like_dom_sf"/>
</dbReference>
<reference evidence="3" key="1">
    <citation type="submission" date="2023-03" db="EMBL/GenBank/DDBJ databases">
        <title>Actinorhabdospora filicis NBRC 111898.</title>
        <authorList>
            <person name="Ichikawa N."/>
            <person name="Sato H."/>
            <person name="Tonouchi N."/>
        </authorList>
    </citation>
    <scope>NUCLEOTIDE SEQUENCE</scope>
    <source>
        <strain evidence="3">NBRC 111898</strain>
    </source>
</reference>
<dbReference type="Gene3D" id="3.30.530.20">
    <property type="match status" value="1"/>
</dbReference>
<sequence length="154" mass="17320">MSTITESVTIAAPAGAAYERWNEYEALPRFADGVLNVERRGEDVTHWTVSVAGVTREFDARVLERIPGRRLTWCSIDGPKHAGAMDFEPLDEHTTRVTARVELVPEGFAEAAADRLGVINLRVRRDLQQFKQYMEDDTAPPPKAWDEPWHGSAM</sequence>
<dbReference type="SUPFAM" id="SSF55961">
    <property type="entry name" value="Bet v1-like"/>
    <property type="match status" value="1"/>
</dbReference>
<dbReference type="PANTHER" id="PTHR33824:SF7">
    <property type="entry name" value="POLYKETIDE CYCLASE_DEHYDRASE AND LIPID TRANSPORT SUPERFAMILY PROTEIN"/>
    <property type="match status" value="1"/>
</dbReference>
<proteinExistence type="predicted"/>
<organism evidence="3 4">
    <name type="scientific">Actinorhabdospora filicis</name>
    <dbReference type="NCBI Taxonomy" id="1785913"/>
    <lineage>
        <taxon>Bacteria</taxon>
        <taxon>Bacillati</taxon>
        <taxon>Actinomycetota</taxon>
        <taxon>Actinomycetes</taxon>
        <taxon>Micromonosporales</taxon>
        <taxon>Micromonosporaceae</taxon>
        <taxon>Actinorhabdospora</taxon>
    </lineage>
</organism>
<gene>
    <name evidence="3" type="ORF">Afil01_14870</name>
</gene>
<keyword evidence="4" id="KW-1185">Reference proteome</keyword>
<feature type="region of interest" description="Disordered" evidence="1">
    <location>
        <begin position="135"/>
        <end position="154"/>
    </location>
</feature>
<evidence type="ECO:0000256" key="1">
    <source>
        <dbReference type="SAM" id="MobiDB-lite"/>
    </source>
</evidence>
<dbReference type="RefSeq" id="WP_285661844.1">
    <property type="nucleotide sequence ID" value="NZ_BSTX01000001.1"/>
</dbReference>
<evidence type="ECO:0000313" key="3">
    <source>
        <dbReference type="EMBL" id="GLZ76680.1"/>
    </source>
</evidence>
<protein>
    <submittedName>
        <fullName evidence="3">Cyclase</fullName>
    </submittedName>
</protein>
<feature type="compositionally biased region" description="Basic and acidic residues" evidence="1">
    <location>
        <begin position="144"/>
        <end position="154"/>
    </location>
</feature>
<dbReference type="CDD" id="cd07817">
    <property type="entry name" value="SRPBCC_8"/>
    <property type="match status" value="1"/>
</dbReference>
<comment type="caution">
    <text evidence="3">The sequence shown here is derived from an EMBL/GenBank/DDBJ whole genome shotgun (WGS) entry which is preliminary data.</text>
</comment>
<dbReference type="EMBL" id="BSTX01000001">
    <property type="protein sequence ID" value="GLZ76680.1"/>
    <property type="molecule type" value="Genomic_DNA"/>
</dbReference>
<feature type="domain" description="Coenzyme Q-binding protein COQ10 START" evidence="2">
    <location>
        <begin position="10"/>
        <end position="130"/>
    </location>
</feature>
<dbReference type="PANTHER" id="PTHR33824">
    <property type="entry name" value="POLYKETIDE CYCLASE/DEHYDRASE AND LIPID TRANSPORT SUPERFAMILY PROTEIN"/>
    <property type="match status" value="1"/>
</dbReference>
<evidence type="ECO:0000313" key="4">
    <source>
        <dbReference type="Proteomes" id="UP001165079"/>
    </source>
</evidence>
<name>A0A9W6SIN8_9ACTN</name>
<dbReference type="AlphaFoldDB" id="A0A9W6SIN8"/>
<dbReference type="InterPro" id="IPR005031">
    <property type="entry name" value="COQ10_START"/>
</dbReference>